<evidence type="ECO:0000313" key="3">
    <source>
        <dbReference type="EMBL" id="CDP34047.1"/>
    </source>
</evidence>
<dbReference type="SUPFAM" id="SSF52833">
    <property type="entry name" value="Thioredoxin-like"/>
    <property type="match status" value="1"/>
</dbReference>
<dbReference type="PhylomeDB" id="A0A060T572"/>
<dbReference type="PROSITE" id="PS00194">
    <property type="entry name" value="THIOREDOXIN_1"/>
    <property type="match status" value="1"/>
</dbReference>
<dbReference type="PROSITE" id="PS51352">
    <property type="entry name" value="THIOREDOXIN_2"/>
    <property type="match status" value="1"/>
</dbReference>
<reference evidence="3" key="2">
    <citation type="submission" date="2014-06" db="EMBL/GenBank/DDBJ databases">
        <title>The complete genome of Blastobotrys (Arxula) adeninivorans LS3 - a yeast of biotechnological interest.</title>
        <authorList>
            <person name="Kunze G."/>
            <person name="Gaillardin C."/>
            <person name="Czernicka M."/>
            <person name="Durrens P."/>
            <person name="Martin T."/>
            <person name="Boer E."/>
            <person name="Gabaldon T."/>
            <person name="Cruz J."/>
            <person name="Talla E."/>
            <person name="Marck C."/>
            <person name="Goffeau A."/>
            <person name="Barbe V."/>
            <person name="Baret P."/>
            <person name="Baronian K."/>
            <person name="Beier S."/>
            <person name="Bleykasten C."/>
            <person name="Bode R."/>
            <person name="Casaregola S."/>
            <person name="Despons L."/>
            <person name="Fairhead C."/>
            <person name="Giersberg M."/>
            <person name="Gierski P."/>
            <person name="Hahnel U."/>
            <person name="Hartmann A."/>
            <person name="Jankowska D."/>
            <person name="Jubin C."/>
            <person name="Jung P."/>
            <person name="Lafontaine I."/>
            <person name="Leh-Louis V."/>
            <person name="Lemaire M."/>
            <person name="Marcet-Houben M."/>
            <person name="Mascher M."/>
            <person name="Morel G."/>
            <person name="Richard G.-F."/>
            <person name="Riechen J."/>
            <person name="Sacerdot C."/>
            <person name="Sarkar A."/>
            <person name="Savel G."/>
            <person name="Schacherer J."/>
            <person name="Sherman D."/>
            <person name="Straub M.-L."/>
            <person name="Stein N."/>
            <person name="Thierry A."/>
            <person name="Trautwein-Schult A."/>
            <person name="Westhof E."/>
            <person name="Worch S."/>
            <person name="Dujon B."/>
            <person name="Souciet J.-L."/>
            <person name="Wincker P."/>
            <person name="Scholz U."/>
            <person name="Neuveglise N."/>
        </authorList>
    </citation>
    <scope>NUCLEOTIDE SEQUENCE</scope>
    <source>
        <strain evidence="3">LS3</strain>
    </source>
</reference>
<gene>
    <name evidence="3" type="ORF">GNLVRS02_ARAD1C03476g</name>
</gene>
<evidence type="ECO:0000259" key="2">
    <source>
        <dbReference type="PROSITE" id="PS51352"/>
    </source>
</evidence>
<sequence length="130" mass="14489">MFRLCRTTVPSIAFNRVRSFHSTNIKMAVQELKNLEEFQKAIASSKLSVIDFHATWCGPCKAIAPKVQQFSEEFTDAAFYKIDVDEVPDVASKCEIKAMPTIQFYKDGKKIQEVVGANVGAIQQAVTANI</sequence>
<organism evidence="3">
    <name type="scientific">Blastobotrys adeninivorans</name>
    <name type="common">Yeast</name>
    <name type="synonym">Arxula adeninivorans</name>
    <dbReference type="NCBI Taxonomy" id="409370"/>
    <lineage>
        <taxon>Eukaryota</taxon>
        <taxon>Fungi</taxon>
        <taxon>Dikarya</taxon>
        <taxon>Ascomycota</taxon>
        <taxon>Saccharomycotina</taxon>
        <taxon>Dipodascomycetes</taxon>
        <taxon>Dipodascales</taxon>
        <taxon>Trichomonascaceae</taxon>
        <taxon>Blastobotrys</taxon>
    </lineage>
</organism>
<dbReference type="CDD" id="cd02947">
    <property type="entry name" value="TRX_family"/>
    <property type="match status" value="1"/>
</dbReference>
<dbReference type="InterPro" id="IPR036249">
    <property type="entry name" value="Thioredoxin-like_sf"/>
</dbReference>
<dbReference type="EMBL" id="HG937693">
    <property type="protein sequence ID" value="CDP34047.1"/>
    <property type="molecule type" value="Genomic_DNA"/>
</dbReference>
<feature type="domain" description="Thioredoxin" evidence="2">
    <location>
        <begin position="3"/>
        <end position="130"/>
    </location>
</feature>
<protein>
    <submittedName>
        <fullName evidence="3">ARAD1C03476p</fullName>
    </submittedName>
</protein>
<dbReference type="PANTHER" id="PTHR46115">
    <property type="entry name" value="THIOREDOXIN-LIKE PROTEIN 1"/>
    <property type="match status" value="1"/>
</dbReference>
<accession>A0A060T572</accession>
<dbReference type="InterPro" id="IPR017937">
    <property type="entry name" value="Thioredoxin_CS"/>
</dbReference>
<dbReference type="Pfam" id="PF00085">
    <property type="entry name" value="Thioredoxin"/>
    <property type="match status" value="1"/>
</dbReference>
<dbReference type="Gene3D" id="3.40.30.10">
    <property type="entry name" value="Glutaredoxin"/>
    <property type="match status" value="1"/>
</dbReference>
<reference evidence="3" key="1">
    <citation type="submission" date="2014-02" db="EMBL/GenBank/DDBJ databases">
        <authorList>
            <person name="Genoscope - CEA"/>
        </authorList>
    </citation>
    <scope>NUCLEOTIDE SEQUENCE</scope>
    <source>
        <strain evidence="3">LS3</strain>
    </source>
</reference>
<dbReference type="PRINTS" id="PR00421">
    <property type="entry name" value="THIOREDOXIN"/>
</dbReference>
<dbReference type="FunFam" id="3.40.30.10:FF:000245">
    <property type="entry name" value="Thioredoxin"/>
    <property type="match status" value="1"/>
</dbReference>
<proteinExistence type="predicted"/>
<dbReference type="InterPro" id="IPR013766">
    <property type="entry name" value="Thioredoxin_domain"/>
</dbReference>
<dbReference type="AlphaFoldDB" id="A0A060T572"/>
<evidence type="ECO:0000256" key="1">
    <source>
        <dbReference type="ARBA" id="ARBA00023157"/>
    </source>
</evidence>
<name>A0A060T572_BLAAD</name>
<keyword evidence="1" id="KW-1015">Disulfide bond</keyword>